<evidence type="ECO:0000256" key="5">
    <source>
        <dbReference type="ARBA" id="ARBA00023010"/>
    </source>
</evidence>
<dbReference type="AlphaFoldDB" id="G0VF98"/>
<dbReference type="InterPro" id="IPR024864">
    <property type="entry name" value="Nup54/Nup57/Nup44"/>
</dbReference>
<dbReference type="PANTHER" id="PTHR13000">
    <property type="entry name" value="NUCLEOPORIN P54"/>
    <property type="match status" value="1"/>
</dbReference>
<dbReference type="PANTHER" id="PTHR13000:SF0">
    <property type="entry name" value="NUCLEOPORIN P54"/>
    <property type="match status" value="1"/>
</dbReference>
<reference key="2">
    <citation type="submission" date="2011-08" db="EMBL/GenBank/DDBJ databases">
        <title>Genome sequence of Naumovozyma castellii.</title>
        <authorList>
            <person name="Gordon J.L."/>
            <person name="Armisen D."/>
            <person name="Proux-Wera E."/>
            <person name="OhEigeartaigh S.S."/>
            <person name="Byrne K.P."/>
            <person name="Wolfe K.H."/>
        </authorList>
    </citation>
    <scope>NUCLEOTIDE SEQUENCE</scope>
    <source>
        <strain>Type strain:CBS 4309</strain>
    </source>
</reference>
<dbReference type="RefSeq" id="XP_003676524.1">
    <property type="nucleotide sequence ID" value="XM_003676476.1"/>
</dbReference>
<keyword evidence="6" id="KW-0509">mRNA transport</keyword>
<sequence length="563" mass="60354">MFTFNSGANNANTSTIGSTGGMFGNKPTFGASQPTQQPAGGFSFNSNQQNNNQNVGGGSGLFGANANTPQQQQQQSGGMFGNQQNASSIGGGGLFGNKPAQTNTLGTGTTGGLFGQQQQQNTTSGFGAGTTTGGGLFGNTAQNQPTSTGGGLFGSKTAGTGVSGGLFGNNTQNTGASTGGGLFGANNNQQRTGGLFGSKPLGQTTNTPGSLFGNQGTTSNTTGGGLFGNKLNQGSATGGLFGQQQQQQHQPQQQQQTLNSVQPSFSWMQQPGQTTTQQQPIMQTQIYPQQQQQQQYQQSYYPQQIQEQLLKCKESWDPNSNKSKLRTFMYNKVNETEAMLYNKPINIPQEEWDSAIEKRPSSDVIPVQLFGFEGLNQRSQLQVENVAQARLILNQILEKSTQLQQKHELDTAARILKAKSRNAEIERRILKLGTQISILKNRGVPLSISEEKMWSQFQALLKKSEDPAGLGKTNELWARLAVLKERSKNISDQLDNTLVVINANGGNSAASEPNSSAGTGVDEEVKHKIDKIAEILTSQQRGIYYLNEVLEKDHNAIDKALKK</sequence>
<dbReference type="GO" id="GO:0044613">
    <property type="term" value="C:nuclear pore central transport channel"/>
    <property type="evidence" value="ECO:0007669"/>
    <property type="project" value="EnsemblFungi"/>
</dbReference>
<dbReference type="GO" id="GO:0031965">
    <property type="term" value="C:nuclear membrane"/>
    <property type="evidence" value="ECO:0007669"/>
    <property type="project" value="UniProtKB-SubCell"/>
</dbReference>
<dbReference type="Pfam" id="PF13634">
    <property type="entry name" value="Nucleoporin_FG"/>
    <property type="match status" value="2"/>
</dbReference>
<name>G0VF98_NAUCA</name>
<dbReference type="Gene3D" id="1.20.5.490">
    <property type="entry name" value="Single helix bin"/>
    <property type="match status" value="1"/>
</dbReference>
<evidence type="ECO:0000256" key="3">
    <source>
        <dbReference type="ARBA" id="ARBA00004620"/>
    </source>
</evidence>
<proteinExistence type="predicted"/>
<dbReference type="InParanoid" id="G0VF98"/>
<evidence type="ECO:0000256" key="1">
    <source>
        <dbReference type="ARBA" id="ARBA00004335"/>
    </source>
</evidence>
<reference evidence="10 11" key="1">
    <citation type="journal article" date="2011" name="Proc. Natl. Acad. Sci. U.S.A.">
        <title>Evolutionary erosion of yeast sex chromosomes by mating-type switching accidents.</title>
        <authorList>
            <person name="Gordon J.L."/>
            <person name="Armisen D."/>
            <person name="Proux-Wera E."/>
            <person name="Oheigeartaigh S.S."/>
            <person name="Byrne K.P."/>
            <person name="Wolfe K.H."/>
        </authorList>
    </citation>
    <scope>NUCLEOTIDE SEQUENCE [LARGE SCALE GENOMIC DNA]</scope>
    <source>
        <strain evidence="11">ATCC 76901 / BCRC 22586 / CBS 4309 / NBRC 1992 / NRRL Y-12630</strain>
    </source>
</reference>
<keyword evidence="6" id="KW-0653">Protein transport</keyword>
<feature type="compositionally biased region" description="Low complexity" evidence="8">
    <location>
        <begin position="63"/>
        <end position="85"/>
    </location>
</feature>
<dbReference type="GO" id="GO:0006607">
    <property type="term" value="P:NLS-bearing protein import into nucleus"/>
    <property type="evidence" value="ECO:0007669"/>
    <property type="project" value="EnsemblFungi"/>
</dbReference>
<dbReference type="InterPro" id="IPR025712">
    <property type="entry name" value="Nup54_alpha-helical_dom"/>
</dbReference>
<dbReference type="GO" id="GO:0017056">
    <property type="term" value="F:structural constituent of nuclear pore"/>
    <property type="evidence" value="ECO:0007669"/>
    <property type="project" value="EnsemblFungi"/>
</dbReference>
<keyword evidence="5" id="KW-0811">Translocation</keyword>
<dbReference type="GO" id="GO:0042802">
    <property type="term" value="F:identical protein binding"/>
    <property type="evidence" value="ECO:0007669"/>
    <property type="project" value="EnsemblFungi"/>
</dbReference>
<accession>G0VF98</accession>
<feature type="compositionally biased region" description="Gly residues" evidence="8">
    <location>
        <begin position="126"/>
        <end position="137"/>
    </location>
</feature>
<evidence type="ECO:0000256" key="7">
    <source>
        <dbReference type="ARBA" id="ARBA00023242"/>
    </source>
</evidence>
<keyword evidence="11" id="KW-1185">Reference proteome</keyword>
<dbReference type="OMA" id="MMQTRLH"/>
<feature type="compositionally biased region" description="Polar residues" evidence="8">
    <location>
        <begin position="1"/>
        <end position="17"/>
    </location>
</feature>
<gene>
    <name evidence="10" type="primary">NCAS0E00930</name>
    <name evidence="10" type="ordered locus">NCAS_0E00930</name>
</gene>
<dbReference type="FunCoup" id="G0VF98">
    <property type="interactions" value="313"/>
</dbReference>
<protein>
    <recommendedName>
        <fullName evidence="9">Nucleoporin Nup54 alpha-helical domain-containing protein</fullName>
    </recommendedName>
</protein>
<evidence type="ECO:0000313" key="11">
    <source>
        <dbReference type="Proteomes" id="UP000001640"/>
    </source>
</evidence>
<dbReference type="GO" id="GO:0036228">
    <property type="term" value="P:protein localization to nuclear inner membrane"/>
    <property type="evidence" value="ECO:0007669"/>
    <property type="project" value="EnsemblFungi"/>
</dbReference>
<evidence type="ECO:0000256" key="8">
    <source>
        <dbReference type="SAM" id="MobiDB-lite"/>
    </source>
</evidence>
<dbReference type="EMBL" id="HE576756">
    <property type="protein sequence ID" value="CCC70163.1"/>
    <property type="molecule type" value="Genomic_DNA"/>
</dbReference>
<dbReference type="STRING" id="1064592.G0VF98"/>
<dbReference type="Pfam" id="PF13874">
    <property type="entry name" value="Nup54"/>
    <property type="match status" value="1"/>
</dbReference>
<evidence type="ECO:0000313" key="10">
    <source>
        <dbReference type="EMBL" id="CCC70163.1"/>
    </source>
</evidence>
<feature type="domain" description="Nucleoporin Nup54 alpha-helical" evidence="9">
    <location>
        <begin position="343"/>
        <end position="480"/>
    </location>
</feature>
<feature type="compositionally biased region" description="Low complexity" evidence="8">
    <location>
        <begin position="40"/>
        <end position="54"/>
    </location>
</feature>
<evidence type="ECO:0000256" key="2">
    <source>
        <dbReference type="ARBA" id="ARBA00004567"/>
    </source>
</evidence>
<dbReference type="InterPro" id="IPR025574">
    <property type="entry name" value="Nucleoporin_FG_rpt"/>
</dbReference>
<dbReference type="HOGENOM" id="CLU_023804_1_0_1"/>
<dbReference type="KEGG" id="ncs:NCAS_0E00930"/>
<feature type="compositionally biased region" description="Low complexity" evidence="8">
    <location>
        <begin position="115"/>
        <end position="125"/>
    </location>
</feature>
<organism evidence="10 11">
    <name type="scientific">Naumovozyma castellii</name>
    <name type="common">Yeast</name>
    <name type="synonym">Saccharomyces castellii</name>
    <dbReference type="NCBI Taxonomy" id="27288"/>
    <lineage>
        <taxon>Eukaryota</taxon>
        <taxon>Fungi</taxon>
        <taxon>Dikarya</taxon>
        <taxon>Ascomycota</taxon>
        <taxon>Saccharomycotina</taxon>
        <taxon>Saccharomycetes</taxon>
        <taxon>Saccharomycetales</taxon>
        <taxon>Saccharomycetaceae</taxon>
        <taxon>Naumovozyma</taxon>
    </lineage>
</organism>
<keyword evidence="4" id="KW-0813">Transport</keyword>
<keyword evidence="7" id="KW-0539">Nucleus</keyword>
<dbReference type="GO" id="GO:0006999">
    <property type="term" value="P:nuclear pore organization"/>
    <property type="evidence" value="ECO:0007669"/>
    <property type="project" value="EnsemblFungi"/>
</dbReference>
<feature type="compositionally biased region" description="Low complexity" evidence="8">
    <location>
        <begin position="243"/>
        <end position="256"/>
    </location>
</feature>
<dbReference type="OrthoDB" id="6162375at2759"/>
<feature type="region of interest" description="Disordered" evidence="8">
    <location>
        <begin position="1"/>
        <end position="260"/>
    </location>
</feature>
<evidence type="ECO:0000256" key="4">
    <source>
        <dbReference type="ARBA" id="ARBA00022448"/>
    </source>
</evidence>
<dbReference type="eggNOG" id="KOG3091">
    <property type="taxonomic scope" value="Eukaryota"/>
</dbReference>
<evidence type="ECO:0000259" key="9">
    <source>
        <dbReference type="Pfam" id="PF13874"/>
    </source>
</evidence>
<dbReference type="Proteomes" id="UP000001640">
    <property type="component" value="Chromosome 5"/>
</dbReference>
<keyword evidence="6" id="KW-0906">Nuclear pore complex</keyword>
<comment type="subcellular location">
    <subcellularLocation>
        <location evidence="1">Nucleus membrane</location>
        <topology evidence="1">Peripheral membrane protein</topology>
        <orientation evidence="1">Cytoplasmic side</orientation>
    </subcellularLocation>
    <subcellularLocation>
        <location evidence="3">Nucleus membrane</location>
        <topology evidence="3">Peripheral membrane protein</topology>
        <orientation evidence="3">Nucleoplasmic side</orientation>
    </subcellularLocation>
    <subcellularLocation>
        <location evidence="2">Nucleus</location>
        <location evidence="2">Nuclear pore complex</location>
    </subcellularLocation>
</comment>
<dbReference type="GeneID" id="96903796"/>
<evidence type="ECO:0000256" key="6">
    <source>
        <dbReference type="ARBA" id="ARBA00023132"/>
    </source>
</evidence>